<dbReference type="Pfam" id="PF00881">
    <property type="entry name" value="Nitroreductase"/>
    <property type="match status" value="2"/>
</dbReference>
<dbReference type="CDD" id="cd02151">
    <property type="entry name" value="nitroreductase"/>
    <property type="match status" value="1"/>
</dbReference>
<comment type="caution">
    <text evidence="2">The sequence shown here is derived from an EMBL/GenBank/DDBJ whole genome shotgun (WGS) entry which is preliminary data.</text>
</comment>
<reference evidence="2" key="2">
    <citation type="journal article" date="2021" name="PeerJ">
        <title>Extensive microbial diversity within the chicken gut microbiome revealed by metagenomics and culture.</title>
        <authorList>
            <person name="Gilroy R."/>
            <person name="Ravi A."/>
            <person name="Getino M."/>
            <person name="Pursley I."/>
            <person name="Horton D.L."/>
            <person name="Alikhan N.F."/>
            <person name="Baker D."/>
            <person name="Gharbi K."/>
            <person name="Hall N."/>
            <person name="Watson M."/>
            <person name="Adriaenssens E.M."/>
            <person name="Foster-Nyarko E."/>
            <person name="Jarju S."/>
            <person name="Secka A."/>
            <person name="Antonio M."/>
            <person name="Oren A."/>
            <person name="Chaudhuri R.R."/>
            <person name="La Ragione R."/>
            <person name="Hildebrand F."/>
            <person name="Pallen M.J."/>
        </authorList>
    </citation>
    <scope>NUCLEOTIDE SEQUENCE</scope>
    <source>
        <strain evidence="2">3924</strain>
    </source>
</reference>
<accession>A0A940DJM1</accession>
<reference evidence="2" key="1">
    <citation type="submission" date="2020-10" db="EMBL/GenBank/DDBJ databases">
        <authorList>
            <person name="Gilroy R."/>
        </authorList>
    </citation>
    <scope>NUCLEOTIDE SEQUENCE</scope>
    <source>
        <strain evidence="2">3924</strain>
    </source>
</reference>
<feature type="domain" description="Nitroreductase" evidence="1">
    <location>
        <begin position="66"/>
        <end position="152"/>
    </location>
</feature>
<evidence type="ECO:0000313" key="3">
    <source>
        <dbReference type="Proteomes" id="UP000712007"/>
    </source>
</evidence>
<dbReference type="InterPro" id="IPR029479">
    <property type="entry name" value="Nitroreductase"/>
</dbReference>
<dbReference type="PANTHER" id="PTHR23026:SF117">
    <property type="entry name" value="NITROREDUCTASE"/>
    <property type="match status" value="1"/>
</dbReference>
<dbReference type="AlphaFoldDB" id="A0A940DJM1"/>
<evidence type="ECO:0000259" key="1">
    <source>
        <dbReference type="Pfam" id="PF00881"/>
    </source>
</evidence>
<gene>
    <name evidence="2" type="ORF">IAC51_04280</name>
</gene>
<evidence type="ECO:0000313" key="2">
    <source>
        <dbReference type="EMBL" id="MBO8439848.1"/>
    </source>
</evidence>
<dbReference type="EMBL" id="JADIMV010000071">
    <property type="protein sequence ID" value="MBO8439848.1"/>
    <property type="molecule type" value="Genomic_DNA"/>
</dbReference>
<feature type="domain" description="Nitroreductase" evidence="1">
    <location>
        <begin position="8"/>
        <end position="62"/>
    </location>
</feature>
<dbReference type="Gene3D" id="3.40.109.10">
    <property type="entry name" value="NADH Oxidase"/>
    <property type="match status" value="1"/>
</dbReference>
<dbReference type="InterPro" id="IPR000415">
    <property type="entry name" value="Nitroreductase-like"/>
</dbReference>
<sequence>MNSFYELVKNRRSIRKYEDRPVESEKVDAILRAALMSPASKRTNGWEFVTVDDRETLKRLSECREMGSKFVGDAPMAIVVCADPAKSDVWFEDASIAAIIIQLAAADLGIGSCWVQVYKRMHTETETAGEYVKGLLGIPEGLEVLNIITLGYKNEERKPYDEEKLMYEKIHRGRF</sequence>
<organism evidence="2 3">
    <name type="scientific">Candidatus Aphodosoma intestinipullorum</name>
    <dbReference type="NCBI Taxonomy" id="2840674"/>
    <lineage>
        <taxon>Bacteria</taxon>
        <taxon>Pseudomonadati</taxon>
        <taxon>Bacteroidota</taxon>
        <taxon>Bacteroidia</taxon>
        <taxon>Bacteroidales</taxon>
        <taxon>Candidatus Aphodosoma</taxon>
    </lineage>
</organism>
<proteinExistence type="predicted"/>
<dbReference type="SUPFAM" id="SSF55469">
    <property type="entry name" value="FMN-dependent nitroreductase-like"/>
    <property type="match status" value="1"/>
</dbReference>
<dbReference type="InterPro" id="IPR050627">
    <property type="entry name" value="Nitroreductase/BluB"/>
</dbReference>
<dbReference type="GO" id="GO:0016491">
    <property type="term" value="F:oxidoreductase activity"/>
    <property type="evidence" value="ECO:0007669"/>
    <property type="project" value="InterPro"/>
</dbReference>
<name>A0A940DJM1_9BACT</name>
<dbReference type="Proteomes" id="UP000712007">
    <property type="component" value="Unassembled WGS sequence"/>
</dbReference>
<dbReference type="PANTHER" id="PTHR23026">
    <property type="entry name" value="NADPH NITROREDUCTASE"/>
    <property type="match status" value="1"/>
</dbReference>
<protein>
    <submittedName>
        <fullName evidence="2">Nitroreductase family protein</fullName>
    </submittedName>
</protein>